<gene>
    <name evidence="1" type="ORF">LCGC14_2905900</name>
</gene>
<evidence type="ECO:0008006" key="2">
    <source>
        <dbReference type="Google" id="ProtNLM"/>
    </source>
</evidence>
<name>A0A0F9AJ87_9ZZZZ</name>
<dbReference type="AlphaFoldDB" id="A0A0F9AJ87"/>
<dbReference type="PANTHER" id="PTHR21485">
    <property type="entry name" value="HAD SUPERFAMILY MEMBERS CMAS AND KDSC"/>
    <property type="match status" value="1"/>
</dbReference>
<sequence length="166" mass="19427">SDDYGILKLDELHSDLRPSELAEDETSTDAVLEWLLKDVEDFDTIVLLQPTSPVRTGKQIDEAIEMFHRGGYDTLLSVVKIHAFQWDISNGQRNYDIWQRPRRQELDNWVEENGSIYIFSMEWWKANKNRLGGEIGFYVMPEESRIQIDTPLDLYLVGKILERQHA</sequence>
<dbReference type="InterPro" id="IPR050793">
    <property type="entry name" value="CMP-NeuNAc_synthase"/>
</dbReference>
<feature type="non-terminal residue" evidence="1">
    <location>
        <position position="1"/>
    </location>
</feature>
<accession>A0A0F9AJ87</accession>
<dbReference type="GO" id="GO:0008781">
    <property type="term" value="F:N-acylneuraminate cytidylyltransferase activity"/>
    <property type="evidence" value="ECO:0007669"/>
    <property type="project" value="TreeGrafter"/>
</dbReference>
<comment type="caution">
    <text evidence="1">The sequence shown here is derived from an EMBL/GenBank/DDBJ whole genome shotgun (WGS) entry which is preliminary data.</text>
</comment>
<organism evidence="1">
    <name type="scientific">marine sediment metagenome</name>
    <dbReference type="NCBI Taxonomy" id="412755"/>
    <lineage>
        <taxon>unclassified sequences</taxon>
        <taxon>metagenomes</taxon>
        <taxon>ecological metagenomes</taxon>
    </lineage>
</organism>
<reference evidence="1" key="1">
    <citation type="journal article" date="2015" name="Nature">
        <title>Complex archaea that bridge the gap between prokaryotes and eukaryotes.</title>
        <authorList>
            <person name="Spang A."/>
            <person name="Saw J.H."/>
            <person name="Jorgensen S.L."/>
            <person name="Zaremba-Niedzwiedzka K."/>
            <person name="Martijn J."/>
            <person name="Lind A.E."/>
            <person name="van Eijk R."/>
            <person name="Schleper C."/>
            <person name="Guy L."/>
            <person name="Ettema T.J."/>
        </authorList>
    </citation>
    <scope>NUCLEOTIDE SEQUENCE</scope>
</reference>
<dbReference type="Gene3D" id="3.90.550.10">
    <property type="entry name" value="Spore Coat Polysaccharide Biosynthesis Protein SpsA, Chain A"/>
    <property type="match status" value="1"/>
</dbReference>
<evidence type="ECO:0000313" key="1">
    <source>
        <dbReference type="EMBL" id="KKK72236.1"/>
    </source>
</evidence>
<dbReference type="SUPFAM" id="SSF53448">
    <property type="entry name" value="Nucleotide-diphospho-sugar transferases"/>
    <property type="match status" value="1"/>
</dbReference>
<dbReference type="PANTHER" id="PTHR21485:SF3">
    <property type="entry name" value="N-ACYLNEURAMINATE CYTIDYLYLTRANSFERASE"/>
    <property type="match status" value="1"/>
</dbReference>
<proteinExistence type="predicted"/>
<dbReference type="EMBL" id="LAZR01057350">
    <property type="protein sequence ID" value="KKK72236.1"/>
    <property type="molecule type" value="Genomic_DNA"/>
</dbReference>
<protein>
    <recommendedName>
        <fullName evidence="2">Acylneuraminate cytidylyltransferase</fullName>
    </recommendedName>
</protein>
<dbReference type="CDD" id="cd02513">
    <property type="entry name" value="CMP-NeuAc_Synthase"/>
    <property type="match status" value="1"/>
</dbReference>
<dbReference type="InterPro" id="IPR029044">
    <property type="entry name" value="Nucleotide-diphossugar_trans"/>
</dbReference>